<evidence type="ECO:0000256" key="3">
    <source>
        <dbReference type="ARBA" id="ARBA00022763"/>
    </source>
</evidence>
<dbReference type="Pfam" id="PF12705">
    <property type="entry name" value="PDDEXK_1"/>
    <property type="match status" value="1"/>
</dbReference>
<dbReference type="InterPro" id="IPR014017">
    <property type="entry name" value="DNA_helicase_UvrD-like_C"/>
</dbReference>
<keyword evidence="4 15" id="KW-0378">Hydrolase</keyword>
<name>A0ABV3RNG5_9RHOB</name>
<evidence type="ECO:0000256" key="5">
    <source>
        <dbReference type="ARBA" id="ARBA00022806"/>
    </source>
</evidence>
<keyword evidence="8" id="KW-0238">DNA-binding</keyword>
<dbReference type="InterPro" id="IPR000212">
    <property type="entry name" value="DNA_helicase_UvrD/REP"/>
</dbReference>
<dbReference type="GO" id="GO:0004386">
    <property type="term" value="F:helicase activity"/>
    <property type="evidence" value="ECO:0007669"/>
    <property type="project" value="UniProtKB-KW"/>
</dbReference>
<comment type="caution">
    <text evidence="18">The sequence shown here is derived from an EMBL/GenBank/DDBJ whole genome shotgun (WGS) entry which is preliminary data.</text>
</comment>
<keyword evidence="19" id="KW-1185">Reference proteome</keyword>
<evidence type="ECO:0000259" key="16">
    <source>
        <dbReference type="PROSITE" id="PS51198"/>
    </source>
</evidence>
<evidence type="ECO:0000256" key="10">
    <source>
        <dbReference type="ARBA" id="ARBA00023235"/>
    </source>
</evidence>
<dbReference type="Gene3D" id="3.90.320.10">
    <property type="match status" value="1"/>
</dbReference>
<evidence type="ECO:0000256" key="8">
    <source>
        <dbReference type="ARBA" id="ARBA00023125"/>
    </source>
</evidence>
<keyword evidence="5 15" id="KW-0347">Helicase</keyword>
<dbReference type="PANTHER" id="PTHR11070">
    <property type="entry name" value="UVRD / RECB / PCRA DNA HELICASE FAMILY MEMBER"/>
    <property type="match status" value="1"/>
</dbReference>
<protein>
    <recommendedName>
        <fullName evidence="12">DNA 3'-5' helicase</fullName>
        <ecNumber evidence="12">5.6.2.4</ecNumber>
    </recommendedName>
    <alternativeName>
        <fullName evidence="13">DNA 3'-5' helicase II</fullName>
    </alternativeName>
</protein>
<feature type="binding site" evidence="15">
    <location>
        <begin position="37"/>
        <end position="44"/>
    </location>
    <ligand>
        <name>ATP</name>
        <dbReference type="ChEBI" id="CHEBI:30616"/>
    </ligand>
</feature>
<evidence type="ECO:0000256" key="1">
    <source>
        <dbReference type="ARBA" id="ARBA00022722"/>
    </source>
</evidence>
<dbReference type="InterPro" id="IPR011604">
    <property type="entry name" value="PDDEXK-like_dom_sf"/>
</dbReference>
<evidence type="ECO:0000256" key="2">
    <source>
        <dbReference type="ARBA" id="ARBA00022741"/>
    </source>
</evidence>
<feature type="domain" description="UvrD-like helicase C-terminal" evidence="17">
    <location>
        <begin position="505"/>
        <end position="796"/>
    </location>
</feature>
<evidence type="ECO:0000313" key="18">
    <source>
        <dbReference type="EMBL" id="MEW9920511.1"/>
    </source>
</evidence>
<sequence length="1140" mass="126178">MGWHDALHTGGSDLIFNDATRAQIEAARPDVSTWLGANAGSGKTRVLTDRVARFLLNGVNPQNILCLTYTKAAASEMQNRLFKRLGAWAMLGDDDLRAALAELGFEGTLDAERLRRARTLFALAIETPGGLKIQTIHSFCAALLRRFPLEAQVSPQFTEIEDRAADLLRADIVDEMSDGPEAALVAELAHFYSGEDLGRLTKMIVGMREAFATQLSRGDILFQLGQSADLDQDRIEATVFTGEETALIRGIVPVLLEKGGNDEKAGRALEAISRFDLSALPELERQFLFGASAKAPFCAKIDSFPTKLTRATLGEATMDRVNAFMRRVEDARDARLALETAEKTVALHAFARAFLRRYEAAKQQRGWLDFDDLILKARALLRDDRVAPWILFRIDGGIDHILVDEAQDTSPRQWDVIEALTAEFYSGAGARPDVDRTLFVVGDKKQSIYSFQGADPQEFDRKREMFGEKFEEAGKVFQKLPLEYSFRSSSAILRLVDTVFDPRRRSGFDAENQHIAFKDTLPGRVDLWPVVDPAATDDDGPWTDPVDRRSAQHHTVVLAQQIAEKIKTMIDPADPAFIPDDAGSKGSLIRRPVRAGDFLILVQRRSALFAEIIRACKAEGLPIAGADRLKVGAELAVKDLAALLAFLATPDDSLSLATALKSPLFGWREQDLFTLANGRKQPSLWETLRKAEDLYPETLSVLRDLRAQVDFLRPFDLIERILTRHEGRKRLLARLGPEAEDGINAMLTQALAYERTDIPSLTGFIAWMQTDDLEIKRQIDSASDQIRVMTVHGSKGLEAPIVILPDTGKRDITIRNEIVSLNGTPVWKPSADDMPAPITARIDEMKAAEHAERLRLLYVAMTRAEKWLIVAAAGELAKDNSTWYQITEEAMGHINAEEVGKTGIRRFQEGDWDGLSKVEEAERKLEKRHLETVFLAPAPDAPVIAEVLTPSDLGGAKALPGDLGEETEAAKDYGSVLHELLERLPQLEEPARTSAARQITRHLDNERSAEAIAEAVQVITLPTLADVFSPNSLTEIPITGTVSGRRLHGVIDRLLIGDDVVQLIDYKTNRQVPDRPETCPEGLLRQMGAYAALLSQTFPAHEIKTAILWTANATLMPLSHDLVTAALWRSDHLDAGDARS</sequence>
<dbReference type="EC" id="5.6.2.4" evidence="12"/>
<organism evidence="18 19">
    <name type="scientific">Sulfitobacter sediminis</name>
    <dbReference type="NCBI Taxonomy" id="3234186"/>
    <lineage>
        <taxon>Bacteria</taxon>
        <taxon>Pseudomonadati</taxon>
        <taxon>Pseudomonadota</taxon>
        <taxon>Alphaproteobacteria</taxon>
        <taxon>Rhodobacterales</taxon>
        <taxon>Roseobacteraceae</taxon>
        <taxon>Sulfitobacter</taxon>
    </lineage>
</organism>
<evidence type="ECO:0000256" key="11">
    <source>
        <dbReference type="ARBA" id="ARBA00034617"/>
    </source>
</evidence>
<dbReference type="PROSITE" id="PS51198">
    <property type="entry name" value="UVRD_HELICASE_ATP_BIND"/>
    <property type="match status" value="1"/>
</dbReference>
<keyword evidence="2 15" id="KW-0547">Nucleotide-binding</keyword>
<evidence type="ECO:0000256" key="12">
    <source>
        <dbReference type="ARBA" id="ARBA00034808"/>
    </source>
</evidence>
<reference evidence="18 19" key="1">
    <citation type="submission" date="2024-07" db="EMBL/GenBank/DDBJ databases">
        <title>Marimonas sp.nov., isolated from tidal-flat sediment.</title>
        <authorList>
            <person name="Jayan J.N."/>
            <person name="Lee S.S."/>
        </authorList>
    </citation>
    <scope>NUCLEOTIDE SEQUENCE [LARGE SCALE GENOMIC DNA]</scope>
    <source>
        <strain evidence="18 19">MJW-29</strain>
    </source>
</reference>
<keyword evidence="3" id="KW-0227">DNA damage</keyword>
<evidence type="ECO:0000256" key="14">
    <source>
        <dbReference type="ARBA" id="ARBA00048988"/>
    </source>
</evidence>
<dbReference type="EMBL" id="JBFNXX010000009">
    <property type="protein sequence ID" value="MEW9920511.1"/>
    <property type="molecule type" value="Genomic_DNA"/>
</dbReference>
<dbReference type="Pfam" id="PF00580">
    <property type="entry name" value="UvrD-helicase"/>
    <property type="match status" value="1"/>
</dbReference>
<evidence type="ECO:0000256" key="9">
    <source>
        <dbReference type="ARBA" id="ARBA00023204"/>
    </source>
</evidence>
<evidence type="ECO:0000256" key="6">
    <source>
        <dbReference type="ARBA" id="ARBA00022839"/>
    </source>
</evidence>
<dbReference type="PANTHER" id="PTHR11070:SF2">
    <property type="entry name" value="ATP-DEPENDENT DNA HELICASE SRS2"/>
    <property type="match status" value="1"/>
</dbReference>
<evidence type="ECO:0000256" key="4">
    <source>
        <dbReference type="ARBA" id="ARBA00022801"/>
    </source>
</evidence>
<comment type="catalytic activity">
    <reaction evidence="11">
        <text>Couples ATP hydrolysis with the unwinding of duplex DNA by translocating in the 3'-5' direction.</text>
        <dbReference type="EC" id="5.6.2.4"/>
    </reaction>
</comment>
<evidence type="ECO:0000256" key="13">
    <source>
        <dbReference type="ARBA" id="ARBA00034923"/>
    </source>
</evidence>
<feature type="domain" description="UvrD-like helicase ATP-binding" evidence="16">
    <location>
        <begin position="16"/>
        <end position="489"/>
    </location>
</feature>
<dbReference type="SUPFAM" id="SSF52980">
    <property type="entry name" value="Restriction endonuclease-like"/>
    <property type="match status" value="1"/>
</dbReference>
<keyword evidence="1" id="KW-0540">Nuclease</keyword>
<evidence type="ECO:0000256" key="7">
    <source>
        <dbReference type="ARBA" id="ARBA00022840"/>
    </source>
</evidence>
<evidence type="ECO:0000256" key="15">
    <source>
        <dbReference type="PROSITE-ProRule" id="PRU00560"/>
    </source>
</evidence>
<comment type="catalytic activity">
    <reaction evidence="14">
        <text>ATP + H2O = ADP + phosphate + H(+)</text>
        <dbReference type="Rhea" id="RHEA:13065"/>
        <dbReference type="ChEBI" id="CHEBI:15377"/>
        <dbReference type="ChEBI" id="CHEBI:15378"/>
        <dbReference type="ChEBI" id="CHEBI:30616"/>
        <dbReference type="ChEBI" id="CHEBI:43474"/>
        <dbReference type="ChEBI" id="CHEBI:456216"/>
        <dbReference type="EC" id="5.6.2.4"/>
    </reaction>
</comment>
<dbReference type="Pfam" id="PF13361">
    <property type="entry name" value="UvrD_C"/>
    <property type="match status" value="1"/>
</dbReference>
<dbReference type="Proteomes" id="UP001556098">
    <property type="component" value="Unassembled WGS sequence"/>
</dbReference>
<evidence type="ECO:0000259" key="17">
    <source>
        <dbReference type="PROSITE" id="PS51217"/>
    </source>
</evidence>
<dbReference type="InterPro" id="IPR011335">
    <property type="entry name" value="Restrct_endonuc-II-like"/>
</dbReference>
<dbReference type="NCBIfam" id="TIGR02784">
    <property type="entry name" value="addA_alphas"/>
    <property type="match status" value="1"/>
</dbReference>
<gene>
    <name evidence="18" type="primary">addA</name>
    <name evidence="18" type="ORF">AB2B41_12925</name>
</gene>
<evidence type="ECO:0000313" key="19">
    <source>
        <dbReference type="Proteomes" id="UP001556098"/>
    </source>
</evidence>
<keyword evidence="7 15" id="KW-0067">ATP-binding</keyword>
<dbReference type="InterPro" id="IPR014151">
    <property type="entry name" value="DNA_helicase_AddA"/>
</dbReference>
<keyword evidence="9" id="KW-0234">DNA repair</keyword>
<dbReference type="SUPFAM" id="SSF52540">
    <property type="entry name" value="P-loop containing nucleoside triphosphate hydrolases"/>
    <property type="match status" value="1"/>
</dbReference>
<dbReference type="InterPro" id="IPR027417">
    <property type="entry name" value="P-loop_NTPase"/>
</dbReference>
<keyword evidence="10" id="KW-0413">Isomerase</keyword>
<dbReference type="InterPro" id="IPR014016">
    <property type="entry name" value="UvrD-like_ATP-bd"/>
</dbReference>
<dbReference type="RefSeq" id="WP_367878215.1">
    <property type="nucleotide sequence ID" value="NZ_JBFNXX010000009.1"/>
</dbReference>
<dbReference type="InterPro" id="IPR038726">
    <property type="entry name" value="PDDEXK_AddAB-type"/>
</dbReference>
<dbReference type="PROSITE" id="PS51217">
    <property type="entry name" value="UVRD_HELICASE_CTER"/>
    <property type="match status" value="1"/>
</dbReference>
<keyword evidence="6" id="KW-0269">Exonuclease</keyword>
<accession>A0ABV3RNG5</accession>
<proteinExistence type="predicted"/>
<dbReference type="Gene3D" id="3.40.50.300">
    <property type="entry name" value="P-loop containing nucleotide triphosphate hydrolases"/>
    <property type="match status" value="4"/>
</dbReference>